<accession>K8WUS8</accession>
<proteinExistence type="predicted"/>
<keyword evidence="3" id="KW-1185">Reference proteome</keyword>
<organism evidence="2 3">
    <name type="scientific">Providencia sneebia DSM 19967</name>
    <dbReference type="NCBI Taxonomy" id="1141660"/>
    <lineage>
        <taxon>Bacteria</taxon>
        <taxon>Pseudomonadati</taxon>
        <taxon>Pseudomonadota</taxon>
        <taxon>Gammaproteobacteria</taxon>
        <taxon>Enterobacterales</taxon>
        <taxon>Morganellaceae</taxon>
        <taxon>Providencia</taxon>
    </lineage>
</organism>
<dbReference type="AlphaFoldDB" id="K8WUS8"/>
<protein>
    <recommendedName>
        <fullName evidence="4">DUF1145 family protein</fullName>
    </recommendedName>
</protein>
<keyword evidence="1" id="KW-0812">Transmembrane</keyword>
<sequence>MLINAGRILMIFVWAFMVFNLVHPFPKPLKYFMDVAMIFMIFMHALQTIFLKATLAKGEKLSRMLQIRIFFFGVFEMLAMQKKQQQALKDTQQKP</sequence>
<keyword evidence="1" id="KW-0472">Membrane</keyword>
<keyword evidence="1" id="KW-1133">Transmembrane helix</keyword>
<reference evidence="2 3" key="1">
    <citation type="journal article" date="2012" name="BMC Genomics">
        <title>Comparative genomics of bacteria in the genus Providencia isolated from wild Drosophila melanogaster.</title>
        <authorList>
            <person name="Galac M.R."/>
            <person name="Lazzaro B.P."/>
        </authorList>
    </citation>
    <scope>NUCLEOTIDE SEQUENCE [LARGE SCALE GENOMIC DNA]</scope>
    <source>
        <strain evidence="2 3">DSM 19967</strain>
    </source>
</reference>
<evidence type="ECO:0000313" key="3">
    <source>
        <dbReference type="Proteomes" id="UP000010290"/>
    </source>
</evidence>
<name>K8WUS8_9GAMM</name>
<dbReference type="NCBIfam" id="NF008158">
    <property type="entry name" value="PRK10910.1"/>
    <property type="match status" value="1"/>
</dbReference>
<evidence type="ECO:0000313" key="2">
    <source>
        <dbReference type="EMBL" id="EKT59925.1"/>
    </source>
</evidence>
<feature type="transmembrane region" description="Helical" evidence="1">
    <location>
        <begin position="35"/>
        <end position="55"/>
    </location>
</feature>
<evidence type="ECO:0008006" key="4">
    <source>
        <dbReference type="Google" id="ProtNLM"/>
    </source>
</evidence>
<dbReference type="InterPro" id="IPR009525">
    <property type="entry name" value="DUF1145"/>
</dbReference>
<evidence type="ECO:0000256" key="1">
    <source>
        <dbReference type="SAM" id="Phobius"/>
    </source>
</evidence>
<dbReference type="EMBL" id="AKKN01000005">
    <property type="protein sequence ID" value="EKT59925.1"/>
    <property type="molecule type" value="Genomic_DNA"/>
</dbReference>
<dbReference type="PATRIC" id="fig|1141660.3.peg.770"/>
<comment type="caution">
    <text evidence="2">The sequence shown here is derived from an EMBL/GenBank/DDBJ whole genome shotgun (WGS) entry which is preliminary data.</text>
</comment>
<feature type="transmembrane region" description="Helical" evidence="1">
    <location>
        <begin position="6"/>
        <end position="23"/>
    </location>
</feature>
<gene>
    <name evidence="2" type="ORF">OO7_03804</name>
</gene>
<dbReference type="Proteomes" id="UP000010290">
    <property type="component" value="Chromosome"/>
</dbReference>
<dbReference type="RefSeq" id="WP_008914635.1">
    <property type="nucleotide sequence ID" value="NZ_CM001773.1"/>
</dbReference>
<dbReference type="PANTHER" id="PTHR38775">
    <property type="entry name" value="INNER MEMBRANE PROTEIN-RELATED"/>
    <property type="match status" value="1"/>
</dbReference>
<dbReference type="OrthoDB" id="7062339at2"/>
<dbReference type="HOGENOM" id="CLU_159241_0_0_6"/>
<dbReference type="Pfam" id="PF06611">
    <property type="entry name" value="DUF1145"/>
    <property type="match status" value="1"/>
</dbReference>
<dbReference type="PANTHER" id="PTHR38775:SF1">
    <property type="entry name" value="INNER MEMBRANE PROTEIN"/>
    <property type="match status" value="1"/>
</dbReference>